<dbReference type="EMBL" id="BGPR01001020">
    <property type="protein sequence ID" value="GBM43167.1"/>
    <property type="molecule type" value="Genomic_DNA"/>
</dbReference>
<dbReference type="Proteomes" id="UP000499080">
    <property type="component" value="Unassembled WGS sequence"/>
</dbReference>
<evidence type="ECO:0000313" key="1">
    <source>
        <dbReference type="EMBL" id="GBM43167.1"/>
    </source>
</evidence>
<name>A0A4Y2FQ55_ARAVE</name>
<accession>A0A4Y2FQ55</accession>
<keyword evidence="2" id="KW-1185">Reference proteome</keyword>
<sequence length="172" mass="19376">MFPLPYMSFLSLVLTARGLAKLRVARGLHLWTVVGGIRTVVPFLRHVALQIHLQRSSERVKRRRLASLMSELFTSTTRETTDALISPPTTYILPVPTTGKNANHGRNLWKDRMPPNVPVRDAIMVTEPVESTWEAVETQLSMSPLSTLSSRAPNWSFAYPQDARTTGWIPLK</sequence>
<protein>
    <submittedName>
        <fullName evidence="1">Uncharacterized protein</fullName>
    </submittedName>
</protein>
<evidence type="ECO:0000313" key="2">
    <source>
        <dbReference type="Proteomes" id="UP000499080"/>
    </source>
</evidence>
<organism evidence="1 2">
    <name type="scientific">Araneus ventricosus</name>
    <name type="common">Orbweaver spider</name>
    <name type="synonym">Epeira ventricosa</name>
    <dbReference type="NCBI Taxonomy" id="182803"/>
    <lineage>
        <taxon>Eukaryota</taxon>
        <taxon>Metazoa</taxon>
        <taxon>Ecdysozoa</taxon>
        <taxon>Arthropoda</taxon>
        <taxon>Chelicerata</taxon>
        <taxon>Arachnida</taxon>
        <taxon>Araneae</taxon>
        <taxon>Araneomorphae</taxon>
        <taxon>Entelegynae</taxon>
        <taxon>Araneoidea</taxon>
        <taxon>Araneidae</taxon>
        <taxon>Araneus</taxon>
    </lineage>
</organism>
<reference evidence="1 2" key="1">
    <citation type="journal article" date="2019" name="Sci. Rep.">
        <title>Orb-weaving spider Araneus ventricosus genome elucidates the spidroin gene catalogue.</title>
        <authorList>
            <person name="Kono N."/>
            <person name="Nakamura H."/>
            <person name="Ohtoshi R."/>
            <person name="Moran D.A.P."/>
            <person name="Shinohara A."/>
            <person name="Yoshida Y."/>
            <person name="Fujiwara M."/>
            <person name="Mori M."/>
            <person name="Tomita M."/>
            <person name="Arakawa K."/>
        </authorList>
    </citation>
    <scope>NUCLEOTIDE SEQUENCE [LARGE SCALE GENOMIC DNA]</scope>
</reference>
<gene>
    <name evidence="1" type="ORF">AVEN_128492_1</name>
</gene>
<proteinExistence type="predicted"/>
<dbReference type="AlphaFoldDB" id="A0A4Y2FQ55"/>
<comment type="caution">
    <text evidence="1">The sequence shown here is derived from an EMBL/GenBank/DDBJ whole genome shotgun (WGS) entry which is preliminary data.</text>
</comment>